<feature type="chain" id="PRO_5003312951" evidence="6">
    <location>
        <begin position="23"/>
        <end position="85"/>
    </location>
</feature>
<proteinExistence type="inferred from homology"/>
<evidence type="ECO:0000256" key="3">
    <source>
        <dbReference type="ARBA" id="ARBA00022946"/>
    </source>
</evidence>
<dbReference type="HOGENOM" id="CLU_161486_2_0_1"/>
<dbReference type="PANTHER" id="PTHR28163">
    <property type="entry name" value="PROTEIN PET117 HOMOLOG, MITOCHONDRIAL"/>
    <property type="match status" value="1"/>
</dbReference>
<evidence type="ECO:0000256" key="6">
    <source>
        <dbReference type="SAM" id="SignalP"/>
    </source>
</evidence>
<evidence type="ECO:0000256" key="1">
    <source>
        <dbReference type="ARBA" id="ARBA00004173"/>
    </source>
</evidence>
<dbReference type="GO" id="GO:0033617">
    <property type="term" value="P:mitochondrial respiratory chain complex IV assembly"/>
    <property type="evidence" value="ECO:0000318"/>
    <property type="project" value="GO_Central"/>
</dbReference>
<name>F4PE46_BATDJ</name>
<dbReference type="GeneID" id="18244710"/>
<protein>
    <submittedName>
        <fullName evidence="7">Uncharacterized protein</fullName>
    </submittedName>
</protein>
<organism evidence="7 8">
    <name type="scientific">Batrachochytrium dendrobatidis (strain JAM81 / FGSC 10211)</name>
    <name type="common">Frog chytrid fungus</name>
    <dbReference type="NCBI Taxonomy" id="684364"/>
    <lineage>
        <taxon>Eukaryota</taxon>
        <taxon>Fungi</taxon>
        <taxon>Fungi incertae sedis</taxon>
        <taxon>Chytridiomycota</taxon>
        <taxon>Chytridiomycota incertae sedis</taxon>
        <taxon>Chytridiomycetes</taxon>
        <taxon>Rhizophydiales</taxon>
        <taxon>Rhizophydiales incertae sedis</taxon>
        <taxon>Batrachochytrium</taxon>
    </lineage>
</organism>
<evidence type="ECO:0000256" key="4">
    <source>
        <dbReference type="ARBA" id="ARBA00023128"/>
    </source>
</evidence>
<sequence>MSRNSKLTFAASCLFATVCVFGVHYMQELDVKTRRVGILRDDVRRSDKRIENELEMMKQEELRKQLEKNQSVTSRSYLEQQDSSG</sequence>
<feature type="region of interest" description="Disordered" evidence="5">
    <location>
        <begin position="61"/>
        <end position="85"/>
    </location>
</feature>
<dbReference type="EMBL" id="GL882896">
    <property type="protein sequence ID" value="EGF76491.1"/>
    <property type="molecule type" value="Genomic_DNA"/>
</dbReference>
<dbReference type="AlphaFoldDB" id="F4PE46"/>
<dbReference type="InterPro" id="IPR031568">
    <property type="entry name" value="Pet117"/>
</dbReference>
<dbReference type="OMA" id="EHETMYK"/>
<keyword evidence="4" id="KW-0496">Mitochondrion</keyword>
<dbReference type="InParanoid" id="F4PE46"/>
<reference evidence="7 8" key="1">
    <citation type="submission" date="2009-12" db="EMBL/GenBank/DDBJ databases">
        <title>The draft genome of Batrachochytrium dendrobatidis.</title>
        <authorList>
            <consortium name="US DOE Joint Genome Institute (JGI-PGF)"/>
            <person name="Kuo A."/>
            <person name="Salamov A."/>
            <person name="Schmutz J."/>
            <person name="Lucas S."/>
            <person name="Pitluck S."/>
            <person name="Rosenblum E."/>
            <person name="Stajich J."/>
            <person name="Eisen M."/>
            <person name="Grigoriev I.V."/>
        </authorList>
    </citation>
    <scope>NUCLEOTIDE SEQUENCE [LARGE SCALE GENOMIC DNA]</scope>
    <source>
        <strain evidence="8">JAM81 / FGSC 10211</strain>
    </source>
</reference>
<dbReference type="OrthoDB" id="2131594at2759"/>
<dbReference type="PANTHER" id="PTHR28163:SF1">
    <property type="entry name" value="PROTEIN PET117 HOMOLOG, MITOCHONDRIAL"/>
    <property type="match status" value="1"/>
</dbReference>
<accession>F4PE46</accession>
<feature type="compositionally biased region" description="Polar residues" evidence="5">
    <location>
        <begin position="68"/>
        <end position="85"/>
    </location>
</feature>
<feature type="signal peptide" evidence="6">
    <location>
        <begin position="1"/>
        <end position="22"/>
    </location>
</feature>
<gene>
    <name evidence="7" type="ORF">BATDEDRAFT_92665</name>
</gene>
<dbReference type="Pfam" id="PF15786">
    <property type="entry name" value="PET117"/>
    <property type="match status" value="1"/>
</dbReference>
<dbReference type="STRING" id="684364.F4PE46"/>
<keyword evidence="6" id="KW-0732">Signal</keyword>
<comment type="similarity">
    <text evidence="2">Belongs to the PET117 family.</text>
</comment>
<comment type="subcellular location">
    <subcellularLocation>
        <location evidence="1">Mitochondrion</location>
    </subcellularLocation>
</comment>
<evidence type="ECO:0000313" key="8">
    <source>
        <dbReference type="Proteomes" id="UP000007241"/>
    </source>
</evidence>
<evidence type="ECO:0000256" key="5">
    <source>
        <dbReference type="SAM" id="MobiDB-lite"/>
    </source>
</evidence>
<dbReference type="RefSeq" id="XP_006682886.1">
    <property type="nucleotide sequence ID" value="XM_006682823.1"/>
</dbReference>
<dbReference type="Proteomes" id="UP000007241">
    <property type="component" value="Unassembled WGS sequence"/>
</dbReference>
<keyword evidence="3" id="KW-0809">Transit peptide</keyword>
<evidence type="ECO:0000313" key="7">
    <source>
        <dbReference type="EMBL" id="EGF76491.1"/>
    </source>
</evidence>
<dbReference type="GO" id="GO:0005739">
    <property type="term" value="C:mitochondrion"/>
    <property type="evidence" value="ECO:0000318"/>
    <property type="project" value="GO_Central"/>
</dbReference>
<keyword evidence="8" id="KW-1185">Reference proteome</keyword>
<evidence type="ECO:0000256" key="2">
    <source>
        <dbReference type="ARBA" id="ARBA00008197"/>
    </source>
</evidence>